<dbReference type="Proteomes" id="UP001500897">
    <property type="component" value="Unassembled WGS sequence"/>
</dbReference>
<accession>A0ABN2WAE3</accession>
<dbReference type="EMBL" id="BAAANS010000003">
    <property type="protein sequence ID" value="GAA2087092.1"/>
    <property type="molecule type" value="Genomic_DNA"/>
</dbReference>
<dbReference type="InterPro" id="IPR036527">
    <property type="entry name" value="SCP2_sterol-bd_dom_sf"/>
</dbReference>
<dbReference type="Gene3D" id="1.20.120.450">
    <property type="entry name" value="dinb family like domain"/>
    <property type="match status" value="1"/>
</dbReference>
<dbReference type="SUPFAM" id="SSF109854">
    <property type="entry name" value="DinB/YfiT-like putative metalloenzymes"/>
    <property type="match status" value="1"/>
</dbReference>
<dbReference type="NCBIfam" id="TIGR03083">
    <property type="entry name" value="maleylpyruvate isomerase family mycothiol-dependent enzyme"/>
    <property type="match status" value="1"/>
</dbReference>
<dbReference type="InterPro" id="IPR010872">
    <property type="entry name" value="MDMPI_C-term_domain"/>
</dbReference>
<dbReference type="GO" id="GO:0016853">
    <property type="term" value="F:isomerase activity"/>
    <property type="evidence" value="ECO:0007669"/>
    <property type="project" value="UniProtKB-KW"/>
</dbReference>
<dbReference type="InterPro" id="IPR024344">
    <property type="entry name" value="MDMPI_metal-binding"/>
</dbReference>
<reference evidence="3 4" key="1">
    <citation type="journal article" date="2019" name="Int. J. Syst. Evol. Microbiol.">
        <title>The Global Catalogue of Microorganisms (GCM) 10K type strain sequencing project: providing services to taxonomists for standard genome sequencing and annotation.</title>
        <authorList>
            <consortium name="The Broad Institute Genomics Platform"/>
            <consortium name="The Broad Institute Genome Sequencing Center for Infectious Disease"/>
            <person name="Wu L."/>
            <person name="Ma J."/>
        </authorList>
    </citation>
    <scope>NUCLEOTIDE SEQUENCE [LARGE SCALE GENOMIC DNA]</scope>
    <source>
        <strain evidence="3 4">JCM 14559</strain>
    </source>
</reference>
<dbReference type="SUPFAM" id="SSF55718">
    <property type="entry name" value="SCP-like"/>
    <property type="match status" value="1"/>
</dbReference>
<evidence type="ECO:0000259" key="2">
    <source>
        <dbReference type="Pfam" id="PF11716"/>
    </source>
</evidence>
<dbReference type="PANTHER" id="PTHR40758">
    <property type="entry name" value="CONSERVED PROTEIN"/>
    <property type="match status" value="1"/>
</dbReference>
<comment type="caution">
    <text evidence="3">The sequence shown here is derived from an EMBL/GenBank/DDBJ whole genome shotgun (WGS) entry which is preliminary data.</text>
</comment>
<name>A0ABN2WAE3_9ACTN</name>
<gene>
    <name evidence="3" type="ORF">GCM10009759_08300</name>
</gene>
<evidence type="ECO:0000313" key="4">
    <source>
        <dbReference type="Proteomes" id="UP001500897"/>
    </source>
</evidence>
<dbReference type="PANTHER" id="PTHR40758:SF1">
    <property type="entry name" value="CONSERVED PROTEIN"/>
    <property type="match status" value="1"/>
</dbReference>
<dbReference type="RefSeq" id="WP_344550353.1">
    <property type="nucleotide sequence ID" value="NZ_BAAANS010000003.1"/>
</dbReference>
<proteinExistence type="predicted"/>
<feature type="domain" description="MDMPI C-terminal" evidence="1">
    <location>
        <begin position="152"/>
        <end position="242"/>
    </location>
</feature>
<dbReference type="InterPro" id="IPR034660">
    <property type="entry name" value="DinB/YfiT-like"/>
</dbReference>
<evidence type="ECO:0000313" key="3">
    <source>
        <dbReference type="EMBL" id="GAA2087092.1"/>
    </source>
</evidence>
<dbReference type="InterPro" id="IPR017517">
    <property type="entry name" value="Maleyloyr_isom"/>
</dbReference>
<keyword evidence="4" id="KW-1185">Reference proteome</keyword>
<dbReference type="Pfam" id="PF11716">
    <property type="entry name" value="MDMPI_N"/>
    <property type="match status" value="1"/>
</dbReference>
<evidence type="ECO:0000259" key="1">
    <source>
        <dbReference type="Pfam" id="PF07398"/>
    </source>
</evidence>
<protein>
    <submittedName>
        <fullName evidence="3">Maleylpyruvate isomerase family mycothiol-dependent enzyme</fullName>
    </submittedName>
</protein>
<organism evidence="3 4">
    <name type="scientific">Kitasatospora saccharophila</name>
    <dbReference type="NCBI Taxonomy" id="407973"/>
    <lineage>
        <taxon>Bacteria</taxon>
        <taxon>Bacillati</taxon>
        <taxon>Actinomycetota</taxon>
        <taxon>Actinomycetes</taxon>
        <taxon>Kitasatosporales</taxon>
        <taxon>Streptomycetaceae</taxon>
        <taxon>Kitasatospora</taxon>
    </lineage>
</organism>
<keyword evidence="3" id="KW-0413">Isomerase</keyword>
<sequence>MSADLDFPTLLSLLDDRSAAFRGVLAAAPDLGAEVPTCPGWTLHELAQHLGRGQLFWAAIVAAGPAETPPPRPVEVAPAEREALVAWFAAATEQLLGALRAAGPGAPCWAWWELAQSPRDTTAAARRRLGETAVHTYDAQLAAGLPAAVPAEVALDSVEEFLLTCCSTTVPWPHAPATLAFRATEGPGWYLTLSPAGVRATRTAPAAAPDATLRGSAAELLAVLHGRTPIDDLRPEGDAVLLHQLYDWDPDA</sequence>
<feature type="domain" description="Mycothiol-dependent maleylpyruvate isomerase metal-binding" evidence="2">
    <location>
        <begin position="14"/>
        <end position="140"/>
    </location>
</feature>
<dbReference type="Pfam" id="PF07398">
    <property type="entry name" value="MDMPI_C"/>
    <property type="match status" value="1"/>
</dbReference>